<reference evidence="2 3" key="1">
    <citation type="submission" date="2015-09" db="EMBL/GenBank/DDBJ databases">
        <title>Sorangium comparison.</title>
        <authorList>
            <person name="Zaburannyi N."/>
            <person name="Bunk B."/>
            <person name="Overmann J."/>
            <person name="Mueller R."/>
        </authorList>
    </citation>
    <scope>NUCLEOTIDE SEQUENCE [LARGE SCALE GENOMIC DNA]</scope>
    <source>
        <strain evidence="2 3">So ce26</strain>
    </source>
</reference>
<evidence type="ECO:0000256" key="1">
    <source>
        <dbReference type="SAM" id="SignalP"/>
    </source>
</evidence>
<organism evidence="2 3">
    <name type="scientific">Sorangium cellulosum</name>
    <name type="common">Polyangium cellulosum</name>
    <dbReference type="NCBI Taxonomy" id="56"/>
    <lineage>
        <taxon>Bacteria</taxon>
        <taxon>Pseudomonadati</taxon>
        <taxon>Myxococcota</taxon>
        <taxon>Polyangia</taxon>
        <taxon>Polyangiales</taxon>
        <taxon>Polyangiaceae</taxon>
        <taxon>Sorangium</taxon>
    </lineage>
</organism>
<dbReference type="InterPro" id="IPR023393">
    <property type="entry name" value="START-like_dom_sf"/>
</dbReference>
<feature type="chain" id="PRO_5014739759" description="Secreted protein" evidence="1">
    <location>
        <begin position="27"/>
        <end position="200"/>
    </location>
</feature>
<dbReference type="EMBL" id="CP012673">
    <property type="protein sequence ID" value="AUX39630.1"/>
    <property type="molecule type" value="Genomic_DNA"/>
</dbReference>
<dbReference type="RefSeq" id="WP_104977567.1">
    <property type="nucleotide sequence ID" value="NZ_CP012673.1"/>
</dbReference>
<feature type="signal peptide" evidence="1">
    <location>
        <begin position="1"/>
        <end position="26"/>
    </location>
</feature>
<keyword evidence="1" id="KW-0732">Signal</keyword>
<dbReference type="OrthoDB" id="5506879at2"/>
<dbReference type="Gene3D" id="3.30.530.20">
    <property type="match status" value="1"/>
</dbReference>
<dbReference type="Proteomes" id="UP000238348">
    <property type="component" value="Chromosome"/>
</dbReference>
<gene>
    <name evidence="2" type="ORF">SOCE26_010250</name>
</gene>
<dbReference type="SUPFAM" id="SSF55961">
    <property type="entry name" value="Bet v1-like"/>
    <property type="match status" value="1"/>
</dbReference>
<protein>
    <recommendedName>
        <fullName evidence="4">Secreted protein</fullName>
    </recommendedName>
</protein>
<name>A0A2L0EK10_SORCE</name>
<evidence type="ECO:0008006" key="4">
    <source>
        <dbReference type="Google" id="ProtNLM"/>
    </source>
</evidence>
<proteinExistence type="predicted"/>
<dbReference type="AlphaFoldDB" id="A0A2L0EK10"/>
<accession>A0A2L0EK10</accession>
<evidence type="ECO:0000313" key="3">
    <source>
        <dbReference type="Proteomes" id="UP000238348"/>
    </source>
</evidence>
<sequence>MRRTTGISIVLASCLTALLWAGDAAASAGNAGAEDGAARKSRCNGDAESVFVFTNIGENRYLSYQAVVLDPPVSEIWPVLRDAERFVLAVLPDVAPTFLWVDGGGPEIIPSSFQFTSGGVTLHEEAVYRSDELHQVLYRLREPAFGMQEYYAFGEVTRVCGQKTLLEYTRVLDLAPGTDTEFFRTLFTQEFLDIQTYFNE</sequence>
<evidence type="ECO:0000313" key="2">
    <source>
        <dbReference type="EMBL" id="AUX39630.1"/>
    </source>
</evidence>